<dbReference type="InterPro" id="IPR011650">
    <property type="entry name" value="Peptidase_M20_dimer"/>
</dbReference>
<dbReference type="GO" id="GO:0050118">
    <property type="term" value="F:N-acetyldiaminopimelate deacetylase activity"/>
    <property type="evidence" value="ECO:0007669"/>
    <property type="project" value="UniProtKB-ARBA"/>
</dbReference>
<dbReference type="GO" id="GO:0019877">
    <property type="term" value="P:diaminopimelate biosynthetic process"/>
    <property type="evidence" value="ECO:0007669"/>
    <property type="project" value="UniProtKB-ARBA"/>
</dbReference>
<dbReference type="CDD" id="cd03886">
    <property type="entry name" value="M20_Acy1"/>
    <property type="match status" value="1"/>
</dbReference>
<dbReference type="GO" id="GO:0046872">
    <property type="term" value="F:metal ion binding"/>
    <property type="evidence" value="ECO:0007669"/>
    <property type="project" value="UniProtKB-KW"/>
</dbReference>
<evidence type="ECO:0000313" key="5">
    <source>
        <dbReference type="Proteomes" id="UP000515856"/>
    </source>
</evidence>
<sequence>MTNILQKSNDIKQLLQTWRKALHQIPETGMHLPKTIAYITKQLDTMQISYRILDHGAGILAQIGMASSPCILLRGDMDALPIKEESGESFASVNGNMHACGHDLHATMLLGAAKLLKENENEIHGCVKLLFQSGEEIMAGAKAAIQDHILENPHVDAGFATHVISNIPIGVIAYGEHAASSSTLFEIHVQGKGGHGSMPELCIDPIQAAVMIYQGFQGLIARECGVSEEVILTFGQLSAGNSTNIIPDSAILKGTLRTYDKEKREYIKQRMQEIIQGIALTTRTTITLDILNEMDDLHCDPALNDFFAHSIQELNSDFKIINQLHTAASEDFAAIAECIPSSYFAIGAAIDTPQNCYGQHHPKVRFHEDALVIGCAAYTKAALDYIDKQS</sequence>
<dbReference type="AlphaFoldDB" id="A0A7G9GQ26"/>
<feature type="binding site" evidence="2">
    <location>
        <position position="136"/>
    </location>
    <ligand>
        <name>Mn(2+)</name>
        <dbReference type="ChEBI" id="CHEBI:29035"/>
        <label>2</label>
    </ligand>
</feature>
<feature type="binding site" evidence="2">
    <location>
        <position position="102"/>
    </location>
    <ligand>
        <name>Mn(2+)</name>
        <dbReference type="ChEBI" id="CHEBI:29035"/>
        <label>2</label>
    </ligand>
</feature>
<feature type="binding site" evidence="2">
    <location>
        <position position="100"/>
    </location>
    <ligand>
        <name>Mn(2+)</name>
        <dbReference type="ChEBI" id="CHEBI:29035"/>
        <label>2</label>
    </ligand>
</feature>
<accession>A0A7G9GQ26</accession>
<dbReference type="Proteomes" id="UP000515856">
    <property type="component" value="Chromosome"/>
</dbReference>
<dbReference type="InterPro" id="IPR017439">
    <property type="entry name" value="Amidohydrolase"/>
</dbReference>
<feature type="binding site" evidence="2">
    <location>
        <position position="162"/>
    </location>
    <ligand>
        <name>Mn(2+)</name>
        <dbReference type="ChEBI" id="CHEBI:29035"/>
        <label>2</label>
    </ligand>
</feature>
<dbReference type="PANTHER" id="PTHR11014:SF63">
    <property type="entry name" value="METALLOPEPTIDASE, PUTATIVE (AFU_ORTHOLOGUE AFUA_6G09600)-RELATED"/>
    <property type="match status" value="1"/>
</dbReference>
<keyword evidence="5" id="KW-1185">Reference proteome</keyword>
<protein>
    <submittedName>
        <fullName evidence="4">Amidohydrolase</fullName>
    </submittedName>
</protein>
<dbReference type="Pfam" id="PF01546">
    <property type="entry name" value="Peptidase_M20"/>
    <property type="match status" value="1"/>
</dbReference>
<gene>
    <name evidence="4" type="ORF">H9Q80_02850</name>
</gene>
<feature type="domain" description="Peptidase M20 dimerisation" evidence="3">
    <location>
        <begin position="185"/>
        <end position="276"/>
    </location>
</feature>
<keyword evidence="1 4" id="KW-0378">Hydrolase</keyword>
<organism evidence="4 5">
    <name type="scientific">[Eubacterium] hominis</name>
    <dbReference type="NCBI Taxonomy" id="2764325"/>
    <lineage>
        <taxon>Bacteria</taxon>
        <taxon>Bacillati</taxon>
        <taxon>Bacillota</taxon>
        <taxon>Erysipelotrichia</taxon>
        <taxon>Erysipelotrichales</taxon>
        <taxon>Erysipelotrichaceae</taxon>
        <taxon>Amedibacillus</taxon>
    </lineage>
</organism>
<dbReference type="RefSeq" id="WP_117454055.1">
    <property type="nucleotide sequence ID" value="NZ_CP060636.1"/>
</dbReference>
<dbReference type="SUPFAM" id="SSF55031">
    <property type="entry name" value="Bacterial exopeptidase dimerisation domain"/>
    <property type="match status" value="1"/>
</dbReference>
<dbReference type="NCBIfam" id="TIGR01891">
    <property type="entry name" value="amidohydrolases"/>
    <property type="match status" value="1"/>
</dbReference>
<dbReference type="FunFam" id="3.30.70.360:FF:000001">
    <property type="entry name" value="N-acetyldiaminopimelate deacetylase"/>
    <property type="match status" value="1"/>
</dbReference>
<name>A0A7G9GQ26_9FIRM</name>
<dbReference type="Gene3D" id="3.30.70.360">
    <property type="match status" value="1"/>
</dbReference>
<dbReference type="InterPro" id="IPR002933">
    <property type="entry name" value="Peptidase_M20"/>
</dbReference>
<reference evidence="4 5" key="1">
    <citation type="submission" date="2020-08" db="EMBL/GenBank/DDBJ databases">
        <authorList>
            <person name="Liu C."/>
            <person name="Sun Q."/>
        </authorList>
    </citation>
    <scope>NUCLEOTIDE SEQUENCE [LARGE SCALE GENOMIC DNA]</scope>
    <source>
        <strain evidence="4 5">NSJ-61</strain>
    </source>
</reference>
<dbReference type="InterPro" id="IPR036264">
    <property type="entry name" value="Bact_exopeptidase_dim_dom"/>
</dbReference>
<evidence type="ECO:0000256" key="2">
    <source>
        <dbReference type="PIRSR" id="PIRSR005962-1"/>
    </source>
</evidence>
<feature type="binding site" evidence="2">
    <location>
        <position position="360"/>
    </location>
    <ligand>
        <name>Mn(2+)</name>
        <dbReference type="ChEBI" id="CHEBI:29035"/>
        <label>2</label>
    </ligand>
</feature>
<keyword evidence="2" id="KW-0479">Metal-binding</keyword>
<dbReference type="Pfam" id="PF07687">
    <property type="entry name" value="M20_dimer"/>
    <property type="match status" value="1"/>
</dbReference>
<dbReference type="Gene3D" id="3.40.630.10">
    <property type="entry name" value="Zn peptidases"/>
    <property type="match status" value="1"/>
</dbReference>
<dbReference type="KEGG" id="ehn:H9Q80_02850"/>
<evidence type="ECO:0000256" key="1">
    <source>
        <dbReference type="ARBA" id="ARBA00022801"/>
    </source>
</evidence>
<keyword evidence="2" id="KW-0464">Manganese</keyword>
<dbReference type="EMBL" id="CP060636">
    <property type="protein sequence ID" value="QNM12908.1"/>
    <property type="molecule type" value="Genomic_DNA"/>
</dbReference>
<comment type="cofactor">
    <cofactor evidence="2">
        <name>Mn(2+)</name>
        <dbReference type="ChEBI" id="CHEBI:29035"/>
    </cofactor>
    <text evidence="2">The Mn(2+) ion enhances activity.</text>
</comment>
<dbReference type="PIRSF" id="PIRSF005962">
    <property type="entry name" value="Pept_M20D_amidohydro"/>
    <property type="match status" value="1"/>
</dbReference>
<evidence type="ECO:0000313" key="4">
    <source>
        <dbReference type="EMBL" id="QNM12908.1"/>
    </source>
</evidence>
<dbReference type="PANTHER" id="PTHR11014">
    <property type="entry name" value="PEPTIDASE M20 FAMILY MEMBER"/>
    <property type="match status" value="1"/>
</dbReference>
<dbReference type="SUPFAM" id="SSF53187">
    <property type="entry name" value="Zn-dependent exopeptidases"/>
    <property type="match status" value="1"/>
</dbReference>
<evidence type="ECO:0000259" key="3">
    <source>
        <dbReference type="Pfam" id="PF07687"/>
    </source>
</evidence>
<proteinExistence type="predicted"/>